<evidence type="ECO:0000256" key="8">
    <source>
        <dbReference type="ARBA" id="ARBA00022679"/>
    </source>
</evidence>
<keyword evidence="18" id="KW-0346">Stress response</keyword>
<dbReference type="RefSeq" id="WP_019747754.1">
    <property type="nucleotide sequence ID" value="NZ_CP011295.1"/>
</dbReference>
<organism evidence="26 28">
    <name type="scientific">Rhodococcus erythropolis</name>
    <name type="common">Arthrobacter picolinophilus</name>
    <dbReference type="NCBI Taxonomy" id="1833"/>
    <lineage>
        <taxon>Bacteria</taxon>
        <taxon>Bacillati</taxon>
        <taxon>Actinomycetota</taxon>
        <taxon>Actinomycetes</taxon>
        <taxon>Mycobacteriales</taxon>
        <taxon>Nocardiaceae</taxon>
        <taxon>Rhodococcus</taxon>
        <taxon>Rhodococcus erythropolis group</taxon>
    </lineage>
</organism>
<keyword evidence="20" id="KW-0464">Manganese</keyword>
<comment type="cofactor">
    <cofactor evidence="2">
        <name>Mn(2+)</name>
        <dbReference type="ChEBI" id="CHEBI:29035"/>
    </cofactor>
</comment>
<evidence type="ECO:0000256" key="14">
    <source>
        <dbReference type="ARBA" id="ARBA00022842"/>
    </source>
</evidence>
<dbReference type="GeneID" id="57487757"/>
<evidence type="ECO:0000256" key="4">
    <source>
        <dbReference type="ARBA" id="ARBA00004651"/>
    </source>
</evidence>
<proteinExistence type="predicted"/>
<keyword evidence="8" id="KW-0808">Transferase</keyword>
<dbReference type="Gene3D" id="6.10.340.10">
    <property type="match status" value="1"/>
</dbReference>
<keyword evidence="16 23" id="KW-1133">Transmembrane helix</keyword>
<dbReference type="InterPro" id="IPR003594">
    <property type="entry name" value="HATPase_dom"/>
</dbReference>
<dbReference type="Gene3D" id="1.10.287.130">
    <property type="match status" value="1"/>
</dbReference>
<dbReference type="InterPro" id="IPR004358">
    <property type="entry name" value="Sig_transdc_His_kin-like_C"/>
</dbReference>
<keyword evidence="15" id="KW-0904">Protein phosphatase</keyword>
<keyword evidence="17" id="KW-0902">Two-component regulatory system</keyword>
<feature type="transmembrane region" description="Helical" evidence="23">
    <location>
        <begin position="9"/>
        <end position="32"/>
    </location>
</feature>
<dbReference type="SUPFAM" id="SSF47384">
    <property type="entry name" value="Homodimeric domain of signal transducing histidine kinase"/>
    <property type="match status" value="1"/>
</dbReference>
<dbReference type="GO" id="GO:0004721">
    <property type="term" value="F:phosphoprotein phosphatase activity"/>
    <property type="evidence" value="ECO:0007669"/>
    <property type="project" value="UniProtKB-KW"/>
</dbReference>
<dbReference type="EMBL" id="CP124545">
    <property type="protein sequence ID" value="WGV51726.1"/>
    <property type="molecule type" value="Genomic_DNA"/>
</dbReference>
<keyword evidence="11 26" id="KW-0418">Kinase</keyword>
<name>A0A0E3VBX8_RHOER</name>
<reference evidence="26 28" key="1">
    <citation type="submission" date="2020-12" db="EMBL/GenBank/DDBJ databases">
        <title>Draft genome sequence of furan degrading bacterial strain FUR100.</title>
        <authorList>
            <person name="Woiski C."/>
        </authorList>
    </citation>
    <scope>NUCLEOTIDE SEQUENCE [LARGE SCALE GENOMIC DNA]</scope>
    <source>
        <strain evidence="26 28">FUR100</strain>
    </source>
</reference>
<evidence type="ECO:0000256" key="16">
    <source>
        <dbReference type="ARBA" id="ARBA00022989"/>
    </source>
</evidence>
<evidence type="ECO:0000256" key="20">
    <source>
        <dbReference type="ARBA" id="ARBA00023211"/>
    </source>
</evidence>
<keyword evidence="6" id="KW-1003">Cell membrane</keyword>
<feature type="domain" description="Histidine kinase" evidence="24">
    <location>
        <begin position="217"/>
        <end position="426"/>
    </location>
</feature>
<dbReference type="Pfam" id="PF02518">
    <property type="entry name" value="HATPase_c"/>
    <property type="match status" value="1"/>
</dbReference>
<evidence type="ECO:0000256" key="15">
    <source>
        <dbReference type="ARBA" id="ARBA00022912"/>
    </source>
</evidence>
<dbReference type="InterPro" id="IPR050980">
    <property type="entry name" value="2C_sensor_his_kinase"/>
</dbReference>
<evidence type="ECO:0000256" key="19">
    <source>
        <dbReference type="ARBA" id="ARBA00023026"/>
    </source>
</evidence>
<accession>A0A0E3VBX8</accession>
<evidence type="ECO:0000256" key="18">
    <source>
        <dbReference type="ARBA" id="ARBA00023016"/>
    </source>
</evidence>
<dbReference type="SUPFAM" id="SSF55874">
    <property type="entry name" value="ATPase domain of HSP90 chaperone/DNA topoisomerase II/histidine kinase"/>
    <property type="match status" value="1"/>
</dbReference>
<evidence type="ECO:0000256" key="17">
    <source>
        <dbReference type="ARBA" id="ARBA00023012"/>
    </source>
</evidence>
<comment type="catalytic activity">
    <reaction evidence="1">
        <text>ATP + protein L-histidine = ADP + protein N-phospho-L-histidine.</text>
        <dbReference type="EC" id="2.7.13.3"/>
    </reaction>
</comment>
<evidence type="ECO:0000256" key="6">
    <source>
        <dbReference type="ARBA" id="ARBA00022475"/>
    </source>
</evidence>
<dbReference type="CDD" id="cd00082">
    <property type="entry name" value="HisKA"/>
    <property type="match status" value="1"/>
</dbReference>
<evidence type="ECO:0000259" key="24">
    <source>
        <dbReference type="PROSITE" id="PS50109"/>
    </source>
</evidence>
<evidence type="ECO:0000256" key="13">
    <source>
        <dbReference type="ARBA" id="ARBA00022840"/>
    </source>
</evidence>
<dbReference type="InterPro" id="IPR036097">
    <property type="entry name" value="HisK_dim/P_sf"/>
</dbReference>
<dbReference type="Proteomes" id="UP001230933">
    <property type="component" value="Chromosome"/>
</dbReference>
<evidence type="ECO:0000256" key="12">
    <source>
        <dbReference type="ARBA" id="ARBA00022801"/>
    </source>
</evidence>
<dbReference type="PANTHER" id="PTHR44936">
    <property type="entry name" value="SENSOR PROTEIN CREC"/>
    <property type="match status" value="1"/>
</dbReference>
<dbReference type="GO" id="GO:0000155">
    <property type="term" value="F:phosphorelay sensor kinase activity"/>
    <property type="evidence" value="ECO:0007669"/>
    <property type="project" value="InterPro"/>
</dbReference>
<keyword evidence="7" id="KW-0597">Phosphoprotein</keyword>
<dbReference type="Gene3D" id="3.30.565.10">
    <property type="entry name" value="Histidine kinase-like ATPase, C-terminal domain"/>
    <property type="match status" value="1"/>
</dbReference>
<dbReference type="EC" id="2.7.13.3" evidence="5"/>
<keyword evidence="10" id="KW-0547">Nucleotide-binding</keyword>
<protein>
    <recommendedName>
        <fullName evidence="21">Signal transduction histidine-protein kinase/phosphatase MprB</fullName>
        <ecNumber evidence="5">2.7.13.3</ecNumber>
    </recommendedName>
    <alternativeName>
        <fullName evidence="22">Mycobacterial persistence regulator B</fullName>
    </alternativeName>
</protein>
<evidence type="ECO:0000256" key="10">
    <source>
        <dbReference type="ARBA" id="ARBA00022741"/>
    </source>
</evidence>
<gene>
    <name evidence="26" type="ORF">I3517_03845</name>
    <name evidence="27" type="ORF">QIE55_11095</name>
</gene>
<dbReference type="PANTHER" id="PTHR44936:SF9">
    <property type="entry name" value="SENSOR PROTEIN CREC"/>
    <property type="match status" value="1"/>
</dbReference>
<dbReference type="KEGG" id="reb:XU06_10425"/>
<feature type="domain" description="HAMP" evidence="25">
    <location>
        <begin position="157"/>
        <end position="209"/>
    </location>
</feature>
<dbReference type="PRINTS" id="PR00344">
    <property type="entry name" value="BCTRLSENSOR"/>
</dbReference>
<evidence type="ECO:0000256" key="1">
    <source>
        <dbReference type="ARBA" id="ARBA00000085"/>
    </source>
</evidence>
<evidence type="ECO:0000256" key="21">
    <source>
        <dbReference type="ARBA" id="ARBA00040454"/>
    </source>
</evidence>
<reference evidence="27" key="2">
    <citation type="submission" date="2023-08" db="EMBL/GenBank/DDBJ databases">
        <title>Isolation and Characterization of Rhodococcus erythropolis MGMM8.</title>
        <authorList>
            <person name="Diabankana R.G.C."/>
            <person name="Afordoanyi D.M."/>
            <person name="Validov S.Z."/>
        </authorList>
    </citation>
    <scope>NUCLEOTIDE SEQUENCE</scope>
    <source>
        <strain evidence="27">MGMM8</strain>
    </source>
</reference>
<keyword evidence="23" id="KW-0472">Membrane</keyword>
<dbReference type="InterPro" id="IPR003660">
    <property type="entry name" value="HAMP_dom"/>
</dbReference>
<dbReference type="InterPro" id="IPR005467">
    <property type="entry name" value="His_kinase_dom"/>
</dbReference>
<evidence type="ECO:0000256" key="23">
    <source>
        <dbReference type="SAM" id="Phobius"/>
    </source>
</evidence>
<evidence type="ECO:0000256" key="2">
    <source>
        <dbReference type="ARBA" id="ARBA00001936"/>
    </source>
</evidence>
<evidence type="ECO:0000259" key="25">
    <source>
        <dbReference type="PROSITE" id="PS50885"/>
    </source>
</evidence>
<dbReference type="PROSITE" id="PS50885">
    <property type="entry name" value="HAMP"/>
    <property type="match status" value="1"/>
</dbReference>
<evidence type="ECO:0000256" key="9">
    <source>
        <dbReference type="ARBA" id="ARBA00022692"/>
    </source>
</evidence>
<dbReference type="GO" id="GO:0005886">
    <property type="term" value="C:plasma membrane"/>
    <property type="evidence" value="ECO:0007669"/>
    <property type="project" value="UniProtKB-SubCell"/>
</dbReference>
<comment type="subcellular location">
    <subcellularLocation>
        <location evidence="4">Cell membrane</location>
        <topology evidence="4">Multi-pass membrane protein</topology>
    </subcellularLocation>
</comment>
<comment type="cofactor">
    <cofactor evidence="3">
        <name>Mg(2+)</name>
        <dbReference type="ChEBI" id="CHEBI:18420"/>
    </cofactor>
</comment>
<keyword evidence="14" id="KW-0460">Magnesium</keyword>
<dbReference type="GO" id="GO:0005524">
    <property type="term" value="F:ATP binding"/>
    <property type="evidence" value="ECO:0007669"/>
    <property type="project" value="UniProtKB-KW"/>
</dbReference>
<keyword evidence="12" id="KW-0378">Hydrolase</keyword>
<evidence type="ECO:0000256" key="7">
    <source>
        <dbReference type="ARBA" id="ARBA00022553"/>
    </source>
</evidence>
<keyword evidence="9 23" id="KW-0812">Transmembrane</keyword>
<dbReference type="Proteomes" id="UP000627573">
    <property type="component" value="Unassembled WGS sequence"/>
</dbReference>
<evidence type="ECO:0000256" key="5">
    <source>
        <dbReference type="ARBA" id="ARBA00012438"/>
    </source>
</evidence>
<dbReference type="SMART" id="SM00387">
    <property type="entry name" value="HATPase_c"/>
    <property type="match status" value="1"/>
</dbReference>
<evidence type="ECO:0000256" key="11">
    <source>
        <dbReference type="ARBA" id="ARBA00022777"/>
    </source>
</evidence>
<dbReference type="EMBL" id="JAECSB010000017">
    <property type="protein sequence ID" value="MBH5141747.1"/>
    <property type="molecule type" value="Genomic_DNA"/>
</dbReference>
<feature type="transmembrane region" description="Helical" evidence="23">
    <location>
        <begin position="133"/>
        <end position="154"/>
    </location>
</feature>
<keyword evidence="28" id="KW-1185">Reference proteome</keyword>
<keyword evidence="13" id="KW-0067">ATP-binding</keyword>
<keyword evidence="19" id="KW-0843">Virulence</keyword>
<dbReference type="PROSITE" id="PS50109">
    <property type="entry name" value="HIS_KIN"/>
    <property type="match status" value="1"/>
</dbReference>
<dbReference type="AlphaFoldDB" id="A0A0E3VBX8"/>
<dbReference type="InterPro" id="IPR003661">
    <property type="entry name" value="HisK_dim/P_dom"/>
</dbReference>
<evidence type="ECO:0000256" key="22">
    <source>
        <dbReference type="ARBA" id="ARBA00041776"/>
    </source>
</evidence>
<sequence>MRRRILQSILAVVIMTALLLGVPLIYTAWLWVEDVTRSDLRVRLDRMAAEVIAQEGTNGLVEGALNTDSLKVLTPNDGRLVVVYPTVVDGAARVDVGEATVKNALVESLAMGTSGSLRLEVPSENLRTQQKQAVMAVGVLVLLSITAGTVVAVVTARRLADPLQDVADRAARLAEGDFRPDPRRHDIPELDRVSDVLDAATVEISVRLQRERALVADVSHQLRSRLTAVRLRLDELSVHEDPDVVNEAEEAMAQVDRLTDGIDDLIRSSRTSGSSASLVSVVGELEQVTRDWQAQFDGEGRRLRLRGDRAVMAATTGSRLREAVSVLVDNSFEHGEGTCTVSVRLIDGTGRSSSRRDSMVCVEVTDEGSGVENDLAPHIFDRGFSGAGSTGVGLALARALIEADGGRLELQRRKPALFAVFLPVANTAPTADVVPHREPR</sequence>
<dbReference type="InterPro" id="IPR036890">
    <property type="entry name" value="HATPase_C_sf"/>
</dbReference>
<evidence type="ECO:0000256" key="3">
    <source>
        <dbReference type="ARBA" id="ARBA00001946"/>
    </source>
</evidence>
<evidence type="ECO:0000313" key="28">
    <source>
        <dbReference type="Proteomes" id="UP000627573"/>
    </source>
</evidence>
<evidence type="ECO:0000313" key="26">
    <source>
        <dbReference type="EMBL" id="MBH5141747.1"/>
    </source>
</evidence>
<evidence type="ECO:0000313" key="27">
    <source>
        <dbReference type="EMBL" id="WGV51726.1"/>
    </source>
</evidence>